<name>A0A6V7S1K1_PLAVN</name>
<dbReference type="VEuPathDB" id="PlasmoDB:PVLDE_0700010"/>
<gene>
    <name evidence="2" type="ORF">PVLDE_0700010</name>
</gene>
<sequence>MNKLCVKIALALLSLAGYMENVAFACENSANSDKHPCTILQNDEFEQYKNVACKDIDESILAIDNIIGDSELLLKLAENTDGYSINSTEDENGTIYSKKIGNVDIGKLYVTIPSSSKYSAVLKNLWDFNDTQKKDNKFINGNIARVYCKYLIMFEKQNINGENLRSKKRYALGAKVKQSSYKTVIVSPSRPLNYDGEINQETDLKEIFENTKSIEDDIDAEEALIKLADNIAGFVVKKGDDDQVHVIYINAIYDGDNSTNDKKDRDNTYKKILNLAQSI</sequence>
<keyword evidence="1" id="KW-0732">Signal</keyword>
<reference evidence="2 3" key="1">
    <citation type="submission" date="2020-08" db="EMBL/GenBank/DDBJ databases">
        <authorList>
            <person name="Ramaprasad A."/>
        </authorList>
    </citation>
    <scope>NUCLEOTIDE SEQUENCE [LARGE SCALE GENOMIC DNA]</scope>
</reference>
<evidence type="ECO:0000256" key="1">
    <source>
        <dbReference type="SAM" id="SignalP"/>
    </source>
</evidence>
<dbReference type="AlphaFoldDB" id="A0A6V7S1K1"/>
<dbReference type="InterPro" id="IPR006486">
    <property type="entry name" value="PYST_A"/>
</dbReference>
<evidence type="ECO:0000313" key="3">
    <source>
        <dbReference type="Proteomes" id="UP000515308"/>
    </source>
</evidence>
<proteinExistence type="predicted"/>
<feature type="chain" id="PRO_5028488440" evidence="1">
    <location>
        <begin position="26"/>
        <end position="279"/>
    </location>
</feature>
<dbReference type="EMBL" id="LR865369">
    <property type="protein sequence ID" value="CAD2088704.1"/>
    <property type="molecule type" value="Genomic_DNA"/>
</dbReference>
<dbReference type="Proteomes" id="UP000515308">
    <property type="component" value="Chromosome PVLDE_07"/>
</dbReference>
<protein>
    <submittedName>
        <fullName evidence="2">Fam-a protein</fullName>
    </submittedName>
</protein>
<feature type="signal peptide" evidence="1">
    <location>
        <begin position="1"/>
        <end position="25"/>
    </location>
</feature>
<dbReference type="NCBIfam" id="TIGR01599">
    <property type="entry name" value="PYST-A"/>
    <property type="match status" value="1"/>
</dbReference>
<organism evidence="2 3">
    <name type="scientific">Plasmodium vinckei lentum</name>
    <dbReference type="NCBI Taxonomy" id="138297"/>
    <lineage>
        <taxon>Eukaryota</taxon>
        <taxon>Sar</taxon>
        <taxon>Alveolata</taxon>
        <taxon>Apicomplexa</taxon>
        <taxon>Aconoidasida</taxon>
        <taxon>Haemosporida</taxon>
        <taxon>Plasmodiidae</taxon>
        <taxon>Plasmodium</taxon>
        <taxon>Plasmodium (Vinckeia)</taxon>
    </lineage>
</organism>
<evidence type="ECO:0000313" key="2">
    <source>
        <dbReference type="EMBL" id="CAD2088704.1"/>
    </source>
</evidence>
<accession>A0A6V7S1K1</accession>